<keyword evidence="3" id="KW-0812">Transmembrane</keyword>
<feature type="compositionally biased region" description="Low complexity" evidence="10">
    <location>
        <begin position="34"/>
        <end position="48"/>
    </location>
</feature>
<evidence type="ECO:0000256" key="2">
    <source>
        <dbReference type="ARBA" id="ARBA00012943"/>
    </source>
</evidence>
<reference evidence="12" key="2">
    <citation type="submission" date="2013-10" db="EMBL/GenBank/DDBJ databases">
        <authorList>
            <person name="Aslett M."/>
        </authorList>
    </citation>
    <scope>NUCLEOTIDE SEQUENCE [LARGE SCALE GENOMIC DNA]</scope>
    <source>
        <strain evidence="12">Houghton</strain>
    </source>
</reference>
<dbReference type="OrthoDB" id="346781at2759"/>
<feature type="region of interest" description="Disordered" evidence="10">
    <location>
        <begin position="24"/>
        <end position="48"/>
    </location>
</feature>
<dbReference type="SUPFAM" id="SSF52467">
    <property type="entry name" value="DHS-like NAD/FAD-binding domain"/>
    <property type="match status" value="1"/>
</dbReference>
<dbReference type="SMART" id="SM01002">
    <property type="entry name" value="AlaDh_PNT_C"/>
    <property type="match status" value="1"/>
</dbReference>
<dbReference type="InterPro" id="IPR036291">
    <property type="entry name" value="NAD(P)-bd_dom_sf"/>
</dbReference>
<dbReference type="InterPro" id="IPR007698">
    <property type="entry name" value="AlaDH/PNT_NAD(H)-bd"/>
</dbReference>
<dbReference type="RefSeq" id="XP_013249724.1">
    <property type="nucleotide sequence ID" value="XM_013394270.1"/>
</dbReference>
<evidence type="ECO:0000256" key="6">
    <source>
        <dbReference type="ARBA" id="ARBA00022989"/>
    </source>
</evidence>
<evidence type="ECO:0000313" key="13">
    <source>
        <dbReference type="Proteomes" id="UP000018050"/>
    </source>
</evidence>
<dbReference type="PANTHER" id="PTHR10160">
    <property type="entry name" value="NAD(P) TRANSHYDROGENASE"/>
    <property type="match status" value="1"/>
</dbReference>
<accession>U6GJG3</accession>
<evidence type="ECO:0000256" key="4">
    <source>
        <dbReference type="ARBA" id="ARBA00022857"/>
    </source>
</evidence>
<evidence type="ECO:0000256" key="5">
    <source>
        <dbReference type="ARBA" id="ARBA00022967"/>
    </source>
</evidence>
<dbReference type="PANTHER" id="PTHR10160:SF19">
    <property type="entry name" value="PROTON-TRANSLOCATING NAD(P)(+) TRANSHYDROGENASE"/>
    <property type="match status" value="1"/>
</dbReference>
<dbReference type="AlphaFoldDB" id="U6GJG3"/>
<feature type="compositionally biased region" description="Gly residues" evidence="10">
    <location>
        <begin position="661"/>
        <end position="692"/>
    </location>
</feature>
<gene>
    <name evidence="12" type="ORF">EAH_00050460</name>
</gene>
<evidence type="ECO:0000256" key="8">
    <source>
        <dbReference type="ARBA" id="ARBA00023136"/>
    </source>
</evidence>
<dbReference type="InterPro" id="IPR029035">
    <property type="entry name" value="DHS-like_NAD/FAD-binding_dom"/>
</dbReference>
<keyword evidence="5" id="KW-1278">Translocase</keyword>
<dbReference type="GeneID" id="25273116"/>
<dbReference type="VEuPathDB" id="ToxoDB:EAH_00050460"/>
<evidence type="ECO:0000256" key="3">
    <source>
        <dbReference type="ARBA" id="ARBA00022692"/>
    </source>
</evidence>
<dbReference type="GO" id="GO:0008750">
    <property type="term" value="F:proton-translocating NAD(P)+ transhydrogenase activity"/>
    <property type="evidence" value="ECO:0007669"/>
    <property type="project" value="UniProtKB-EC"/>
</dbReference>
<dbReference type="GO" id="GO:0006740">
    <property type="term" value="P:NADPH regeneration"/>
    <property type="evidence" value="ECO:0007669"/>
    <property type="project" value="TreeGrafter"/>
</dbReference>
<organism evidence="12 13">
    <name type="scientific">Eimeria acervulina</name>
    <name type="common">Coccidian parasite</name>
    <dbReference type="NCBI Taxonomy" id="5801"/>
    <lineage>
        <taxon>Eukaryota</taxon>
        <taxon>Sar</taxon>
        <taxon>Alveolata</taxon>
        <taxon>Apicomplexa</taxon>
        <taxon>Conoidasida</taxon>
        <taxon>Coccidia</taxon>
        <taxon>Eucoccidiorida</taxon>
        <taxon>Eimeriorina</taxon>
        <taxon>Eimeriidae</taxon>
        <taxon>Eimeria</taxon>
    </lineage>
</organism>
<evidence type="ECO:0000256" key="10">
    <source>
        <dbReference type="SAM" id="MobiDB-lite"/>
    </source>
</evidence>
<evidence type="ECO:0000259" key="11">
    <source>
        <dbReference type="SMART" id="SM01002"/>
    </source>
</evidence>
<keyword evidence="4" id="KW-0521">NADP</keyword>
<dbReference type="SUPFAM" id="SSF51735">
    <property type="entry name" value="NAD(P)-binding Rossmann-fold domains"/>
    <property type="match status" value="1"/>
</dbReference>
<name>U6GJG3_EIMAC</name>
<keyword evidence="6" id="KW-1133">Transmembrane helix</keyword>
<evidence type="ECO:0000256" key="9">
    <source>
        <dbReference type="ARBA" id="ARBA00048202"/>
    </source>
</evidence>
<proteinExistence type="predicted"/>
<evidence type="ECO:0000256" key="7">
    <source>
        <dbReference type="ARBA" id="ARBA00023027"/>
    </source>
</evidence>
<protein>
    <recommendedName>
        <fullName evidence="2">proton-translocating NAD(P)(+) transhydrogenase</fullName>
        <ecNumber evidence="2">7.1.1.1</ecNumber>
    </recommendedName>
</protein>
<feature type="compositionally biased region" description="Basic and acidic residues" evidence="10">
    <location>
        <begin position="314"/>
        <end position="339"/>
    </location>
</feature>
<dbReference type="Pfam" id="PF01262">
    <property type="entry name" value="AlaDh_PNT_C"/>
    <property type="match status" value="1"/>
</dbReference>
<dbReference type="GO" id="GO:0016020">
    <property type="term" value="C:membrane"/>
    <property type="evidence" value="ECO:0007669"/>
    <property type="project" value="UniProtKB-SubCell"/>
</dbReference>
<dbReference type="EC" id="7.1.1.1" evidence="2"/>
<keyword evidence="13" id="KW-1185">Reference proteome</keyword>
<comment type="catalytic activity">
    <reaction evidence="9">
        <text>NAD(+) + NADPH + H(+)(in) = NADH + NADP(+) + H(+)(out)</text>
        <dbReference type="Rhea" id="RHEA:47992"/>
        <dbReference type="ChEBI" id="CHEBI:15378"/>
        <dbReference type="ChEBI" id="CHEBI:57540"/>
        <dbReference type="ChEBI" id="CHEBI:57783"/>
        <dbReference type="ChEBI" id="CHEBI:57945"/>
        <dbReference type="ChEBI" id="CHEBI:58349"/>
        <dbReference type="EC" id="7.1.1.1"/>
    </reaction>
</comment>
<sequence length="823" mass="86373">MSLSPASSVAPSLRSTRSSVAAFLDSEIPNPSPQQQQQQQQQQGVRGRSSRFSSLSESYRFTDASSCASTLLSASNVLIVPGFGAASSRCGAELRETLLLLVQRGVYAQVAVSPAAGLFPGHISLYLQDIPDALIITGDEAAERLLQQVDVCLVVGASDVVSPLVLHAEKPQKGLIIEAWRAEKVICLLRLTGPLSNPKYNNPTFKSPNACIFRGDAKKSLQAIIGCMRQQQQTSPNGGPNRWPPSLGVYAHRNAEEEELSSPSRWPPHTLHVGFLRDRLQLGSGSGIVAIDPRGVRRLRQLGILPIVERASEKETLSSKGDKRDYEEDTENKQEKQQQEEPFTDEEYRLAGARLADLNEVLNLNVLVHPTVPPLEYFLEPSSSSSSSSSSSKGGGAAVRPGGVLICCISPGECEGLLDVLGRGGWSLLSLLVSSSSLHLRGIAALAELEMLRGQQALLRCMYSLPRVMKGLTTAAGRINPAVVLVLGAGPGGLHAAAAACKAGAEVYVLDPRVSVKTTVESIGAVFLSFLCSSASWEALSILNGTSNNKLQETLRMHVCRSDIIISAPDTEAFIGGPPPPLIPQAWSSQMKQGAVLIDLRARHPKALPGWYGSIQLSPRAQGGPHGGPSEGGLKGGPQGGPPEGGLKGGPQGGPPEEGLKGGPPEGGPEGGPTEGGLKGGPQGGPSGGGPLGEDKGVEITVLDGSALEQTIPKEMIRVLSSSVCSLLQQMKTTANPFISLPQETGDTVLQQLLLLDRGAPNLHRSCSVFRGRKTFSQLQFASSRFNSFDALPAANPAAAAAAAAAAANGSSSSSNEKGTQKE</sequence>
<reference evidence="12" key="1">
    <citation type="submission" date="2013-10" db="EMBL/GenBank/DDBJ databases">
        <title>Genomic analysis of the causative agents of coccidiosis in chickens.</title>
        <authorList>
            <person name="Reid A.J."/>
            <person name="Blake D."/>
            <person name="Billington K."/>
            <person name="Browne H."/>
            <person name="Dunn M."/>
            <person name="Hung S."/>
            <person name="Kawahara F."/>
            <person name="Miranda-Saavedra D."/>
            <person name="Mourier T."/>
            <person name="Nagra H."/>
            <person name="Otto T.D."/>
            <person name="Rawlings N."/>
            <person name="Sanchez A."/>
            <person name="Sanders M."/>
            <person name="Subramaniam C."/>
            <person name="Tay Y."/>
            <person name="Dear P."/>
            <person name="Doerig C."/>
            <person name="Gruber A."/>
            <person name="Parkinson J."/>
            <person name="Shirley M."/>
            <person name="Wan K.L."/>
            <person name="Berriman M."/>
            <person name="Tomley F."/>
            <person name="Pain A."/>
        </authorList>
    </citation>
    <scope>NUCLEOTIDE SEQUENCE [LARGE SCALE GENOMIC DNA]</scope>
    <source>
        <strain evidence="12">Houghton</strain>
    </source>
</reference>
<dbReference type="Proteomes" id="UP000018050">
    <property type="component" value="Unassembled WGS sequence"/>
</dbReference>
<keyword evidence="8" id="KW-0472">Membrane</keyword>
<feature type="region of interest" description="Disordered" evidence="10">
    <location>
        <begin position="611"/>
        <end position="697"/>
    </location>
</feature>
<evidence type="ECO:0000313" key="12">
    <source>
        <dbReference type="EMBL" id="CDI80300.1"/>
    </source>
</evidence>
<dbReference type="GO" id="GO:0050661">
    <property type="term" value="F:NADP binding"/>
    <property type="evidence" value="ECO:0007669"/>
    <property type="project" value="TreeGrafter"/>
</dbReference>
<dbReference type="Gene3D" id="3.40.50.1220">
    <property type="entry name" value="TPP-binding domain"/>
    <property type="match status" value="1"/>
</dbReference>
<feature type="domain" description="Alanine dehydrogenase/pyridine nucleotide transhydrogenase NAD(H)-binding" evidence="11">
    <location>
        <begin position="462"/>
        <end position="618"/>
    </location>
</feature>
<comment type="subcellular location">
    <subcellularLocation>
        <location evidence="1">Membrane</location>
        <topology evidence="1">Multi-pass membrane protein</topology>
    </subcellularLocation>
</comment>
<feature type="compositionally biased region" description="Gly residues" evidence="10">
    <location>
        <begin position="624"/>
        <end position="652"/>
    </location>
</feature>
<dbReference type="InterPro" id="IPR034300">
    <property type="entry name" value="PNTB-like"/>
</dbReference>
<feature type="region of interest" description="Disordered" evidence="10">
    <location>
        <begin position="314"/>
        <end position="344"/>
    </location>
</feature>
<dbReference type="EMBL" id="HG671178">
    <property type="protein sequence ID" value="CDI80300.1"/>
    <property type="molecule type" value="Genomic_DNA"/>
</dbReference>
<dbReference type="Pfam" id="PF02233">
    <property type="entry name" value="PNTB"/>
    <property type="match status" value="1"/>
</dbReference>
<dbReference type="Gene3D" id="3.40.50.720">
    <property type="entry name" value="NAD(P)-binding Rossmann-like Domain"/>
    <property type="match status" value="1"/>
</dbReference>
<keyword evidence="7" id="KW-0520">NAD</keyword>
<evidence type="ECO:0000256" key="1">
    <source>
        <dbReference type="ARBA" id="ARBA00004141"/>
    </source>
</evidence>